<proteinExistence type="predicted"/>
<dbReference type="AlphaFoldDB" id="A0A6V7PPA3"/>
<sequence length="195" mass="21976">MGKKHDRDDGRITPRFEVQSKKRDDPRKKNVVKHVAWADEVGRALVESKSIYAEDAVTILGFGKSLKDVQRIGVNAPSQQGRRLLSGSLARRCFRCLASNNRIAQCRDPVRCLSYRELGHQASTCKSKVLRASDKMNKAYRQQGRTQPAKVYVLYTEEYSCKRELRRNAVLTDVIQPADLGPNSTGTIASALARW</sequence>
<organism evidence="2">
    <name type="scientific">Ananas comosus var. bracteatus</name>
    <name type="common">red pineapple</name>
    <dbReference type="NCBI Taxonomy" id="296719"/>
    <lineage>
        <taxon>Eukaryota</taxon>
        <taxon>Viridiplantae</taxon>
        <taxon>Streptophyta</taxon>
        <taxon>Embryophyta</taxon>
        <taxon>Tracheophyta</taxon>
        <taxon>Spermatophyta</taxon>
        <taxon>Magnoliopsida</taxon>
        <taxon>Liliopsida</taxon>
        <taxon>Poales</taxon>
        <taxon>Bromeliaceae</taxon>
        <taxon>Bromelioideae</taxon>
        <taxon>Ananas</taxon>
    </lineage>
</organism>
<evidence type="ECO:0000256" key="1">
    <source>
        <dbReference type="SAM" id="MobiDB-lite"/>
    </source>
</evidence>
<reference evidence="2" key="1">
    <citation type="submission" date="2020-07" db="EMBL/GenBank/DDBJ databases">
        <authorList>
            <person name="Lin J."/>
        </authorList>
    </citation>
    <scope>NUCLEOTIDE SEQUENCE</scope>
</reference>
<accession>A0A6V7PPA3</accession>
<gene>
    <name evidence="2" type="ORF">CB5_LOCUS15895</name>
</gene>
<name>A0A6V7PPA3_ANACO</name>
<feature type="region of interest" description="Disordered" evidence="1">
    <location>
        <begin position="1"/>
        <end position="28"/>
    </location>
</feature>
<evidence type="ECO:0000313" key="2">
    <source>
        <dbReference type="EMBL" id="CAD1832684.1"/>
    </source>
</evidence>
<protein>
    <submittedName>
        <fullName evidence="2">Uncharacterized protein</fullName>
    </submittedName>
</protein>
<dbReference type="EMBL" id="LR862150">
    <property type="protein sequence ID" value="CAD1832684.1"/>
    <property type="molecule type" value="Genomic_DNA"/>
</dbReference>